<evidence type="ECO:0000313" key="16">
    <source>
        <dbReference type="EMBL" id="EGC31736.1"/>
    </source>
</evidence>
<dbReference type="SUPFAM" id="SSF53756">
    <property type="entry name" value="UDP-Glycosyltransferase/glycogen phosphorylase"/>
    <property type="match status" value="1"/>
</dbReference>
<dbReference type="InParanoid" id="F0ZWE7"/>
<gene>
    <name evidence="16" type="ORF">DICPUDRAFT_156375</name>
</gene>
<accession>F0ZWE7</accession>
<dbReference type="Proteomes" id="UP000001064">
    <property type="component" value="Unassembled WGS sequence"/>
</dbReference>
<protein>
    <recommendedName>
        <fullName evidence="14">Fucosyltransferase</fullName>
        <ecNumber evidence="14">2.4.1.-</ecNumber>
    </recommendedName>
</protein>
<evidence type="ECO:0000256" key="13">
    <source>
        <dbReference type="ARBA" id="ARBA00060399"/>
    </source>
</evidence>
<dbReference type="Pfam" id="PF00852">
    <property type="entry name" value="Glyco_transf_10"/>
    <property type="match status" value="1"/>
</dbReference>
<sequence length="570" mass="66717">MKIKRMNFKNKKFKVLIIVIVMTFIIVLNYNTILNNSTIQSNNNKNNNNIKKNNKEKEYTLENDIDVLIENDKNNNNNLKEDNIKNNLNQLNIDHKNGGDLPLEKVHRKSAQDKIKPIKTKDKNLYDFLIEAKKLNVQVNIRKTNENWFDRVKNQLKIEKKVCHYSNHRNYNEKPVRVTRSLTVPKDNVKCDLPCKVVRYGDNIDASVYSRDNYCSKSIFETLENVKPFDRYDIVSTTSLDSDVILGYYAWHEYPYFKKPKAKVHNKDQGLVAAFISNCSPEYRLKYIDKLIEYGVKVDSYGSCRHNKNQPESSRDYNGAKLNIAESYKFIMAFENSETDDYVTEKFFGALACGTVPLYHGAPNGKKYFPRPNAAIFVNDFKSPKELADHLLYLDKNDKEYEKFFDYKKYGPTKEWMSIIDNSKVNDDCRTCIKVADLHRKQVGMVMNKNESMQLVPKSFKPDQGIVVYIREKSTFWFTSVAIPYNSTYLNIIEIISNSLPHKGEIYEAYDLSNKNILISNEKLKHSDKIELFQNQEIEVIFIDLNFFFNSKKLNLGEEIYESNHFYNQT</sequence>
<dbReference type="GO" id="GO:0071555">
    <property type="term" value="P:cell wall organization"/>
    <property type="evidence" value="ECO:0007669"/>
    <property type="project" value="UniProtKB-KW"/>
</dbReference>
<dbReference type="eggNOG" id="KOG2619">
    <property type="taxonomic scope" value="Eukaryota"/>
</dbReference>
<dbReference type="GO" id="GO:0000139">
    <property type="term" value="C:Golgi membrane"/>
    <property type="evidence" value="ECO:0007669"/>
    <property type="project" value="UniProtKB-SubCell"/>
</dbReference>
<dbReference type="PANTHER" id="PTHR11929:SF220">
    <property type="entry name" value="FUCOSYLTRANSFERASE"/>
    <property type="match status" value="1"/>
</dbReference>
<evidence type="ECO:0000256" key="5">
    <source>
        <dbReference type="ARBA" id="ARBA00022679"/>
    </source>
</evidence>
<dbReference type="UniPathway" id="UPA00378"/>
<comment type="pathway">
    <text evidence="2">Protein modification; protein glycosylation.</text>
</comment>
<dbReference type="FunFam" id="3.40.50.11660:FF:000005">
    <property type="entry name" value="Glycoprotein 3-alpha-L-fucosyltransferase A"/>
    <property type="match status" value="1"/>
</dbReference>
<evidence type="ECO:0000256" key="2">
    <source>
        <dbReference type="ARBA" id="ARBA00004922"/>
    </source>
</evidence>
<keyword evidence="8 14" id="KW-1133">Transmembrane helix</keyword>
<keyword evidence="5 14" id="KW-0808">Transferase</keyword>
<reference evidence="17" key="1">
    <citation type="journal article" date="2011" name="Genome Biol.">
        <title>Comparative genomics of the social amoebae Dictyostelium discoideum and Dictyostelium purpureum.</title>
        <authorList>
            <consortium name="US DOE Joint Genome Institute (JGI-PGF)"/>
            <person name="Sucgang R."/>
            <person name="Kuo A."/>
            <person name="Tian X."/>
            <person name="Salerno W."/>
            <person name="Parikh A."/>
            <person name="Feasley C.L."/>
            <person name="Dalin E."/>
            <person name="Tu H."/>
            <person name="Huang E."/>
            <person name="Barry K."/>
            <person name="Lindquist E."/>
            <person name="Shapiro H."/>
            <person name="Bruce D."/>
            <person name="Schmutz J."/>
            <person name="Salamov A."/>
            <person name="Fey P."/>
            <person name="Gaudet P."/>
            <person name="Anjard C."/>
            <person name="Babu M.M."/>
            <person name="Basu S."/>
            <person name="Bushmanova Y."/>
            <person name="van der Wel H."/>
            <person name="Katoh-Kurasawa M."/>
            <person name="Dinh C."/>
            <person name="Coutinho P.M."/>
            <person name="Saito T."/>
            <person name="Elias M."/>
            <person name="Schaap P."/>
            <person name="Kay R.R."/>
            <person name="Henrissat B."/>
            <person name="Eichinger L."/>
            <person name="Rivero F."/>
            <person name="Putnam N.H."/>
            <person name="West C.M."/>
            <person name="Loomis W.F."/>
            <person name="Chisholm R.L."/>
            <person name="Shaulsky G."/>
            <person name="Strassmann J.E."/>
            <person name="Queller D.C."/>
            <person name="Kuspa A."/>
            <person name="Grigoriev I.V."/>
        </authorList>
    </citation>
    <scope>NUCLEOTIDE SEQUENCE [LARGE SCALE GENOMIC DNA]</scope>
    <source>
        <strain evidence="17">QSDP1</strain>
    </source>
</reference>
<dbReference type="EC" id="2.4.1.-" evidence="14"/>
<keyword evidence="9 14" id="KW-0333">Golgi apparatus</keyword>
<evidence type="ECO:0000313" key="17">
    <source>
        <dbReference type="Proteomes" id="UP000001064"/>
    </source>
</evidence>
<dbReference type="InterPro" id="IPR038577">
    <property type="entry name" value="GT10-like_C_sf"/>
</dbReference>
<dbReference type="KEGG" id="dpp:DICPUDRAFT_156375"/>
<feature type="transmembrane region" description="Helical" evidence="14">
    <location>
        <begin position="12"/>
        <end position="30"/>
    </location>
</feature>
<dbReference type="AlphaFoldDB" id="F0ZWE7"/>
<dbReference type="EMBL" id="GL871234">
    <property type="protein sequence ID" value="EGC31736.1"/>
    <property type="molecule type" value="Genomic_DNA"/>
</dbReference>
<evidence type="ECO:0000256" key="10">
    <source>
        <dbReference type="ARBA" id="ARBA00023136"/>
    </source>
</evidence>
<dbReference type="RefSeq" id="XP_003291743.1">
    <property type="nucleotide sequence ID" value="XM_003291695.1"/>
</dbReference>
<evidence type="ECO:0000256" key="12">
    <source>
        <dbReference type="ARBA" id="ARBA00023316"/>
    </source>
</evidence>
<comment type="similarity">
    <text evidence="3 14">Belongs to the glycosyltransferase 10 family.</text>
</comment>
<dbReference type="GO" id="GO:0008417">
    <property type="term" value="F:fucosyltransferase activity"/>
    <property type="evidence" value="ECO:0007669"/>
    <property type="project" value="InterPro"/>
</dbReference>
<evidence type="ECO:0000256" key="3">
    <source>
        <dbReference type="ARBA" id="ARBA00008919"/>
    </source>
</evidence>
<dbReference type="VEuPathDB" id="AmoebaDB:DICPUDRAFT_156375"/>
<keyword evidence="4 14" id="KW-0328">Glycosyltransferase</keyword>
<keyword evidence="7" id="KW-0735">Signal-anchor</keyword>
<dbReference type="PANTHER" id="PTHR11929">
    <property type="entry name" value="ALPHA- 1,3 -FUCOSYLTRANSFERASE"/>
    <property type="match status" value="1"/>
</dbReference>
<dbReference type="Gene3D" id="3.40.50.11660">
    <property type="entry name" value="Glycosyl transferase family 10, C-terminal domain"/>
    <property type="match status" value="1"/>
</dbReference>
<dbReference type="GeneID" id="10505491"/>
<dbReference type="OrthoDB" id="427096at2759"/>
<evidence type="ECO:0000256" key="1">
    <source>
        <dbReference type="ARBA" id="ARBA00004194"/>
    </source>
</evidence>
<keyword evidence="12" id="KW-0961">Cell wall biogenesis/degradation</keyword>
<organism evidence="16 17">
    <name type="scientific">Dictyostelium purpureum</name>
    <name type="common">Slime mold</name>
    <dbReference type="NCBI Taxonomy" id="5786"/>
    <lineage>
        <taxon>Eukaryota</taxon>
        <taxon>Amoebozoa</taxon>
        <taxon>Evosea</taxon>
        <taxon>Eumycetozoa</taxon>
        <taxon>Dictyostelia</taxon>
        <taxon>Dictyosteliales</taxon>
        <taxon>Dictyosteliaceae</taxon>
        <taxon>Dictyostelium</taxon>
    </lineage>
</organism>
<evidence type="ECO:0000256" key="14">
    <source>
        <dbReference type="RuleBase" id="RU003832"/>
    </source>
</evidence>
<evidence type="ECO:0000259" key="15">
    <source>
        <dbReference type="Pfam" id="PF00852"/>
    </source>
</evidence>
<keyword evidence="11" id="KW-0325">Glycoprotein</keyword>
<feature type="domain" description="Fucosyltransferase C-terminal" evidence="15">
    <location>
        <begin position="269"/>
        <end position="440"/>
    </location>
</feature>
<dbReference type="GO" id="GO:0032580">
    <property type="term" value="C:Golgi cisterna membrane"/>
    <property type="evidence" value="ECO:0007669"/>
    <property type="project" value="UniProtKB-SubCell"/>
</dbReference>
<evidence type="ECO:0000256" key="4">
    <source>
        <dbReference type="ARBA" id="ARBA00022676"/>
    </source>
</evidence>
<comment type="subcellular location">
    <subcellularLocation>
        <location evidence="13">Endomembrane system</location>
        <topology evidence="13">Single-pass type II membrane protein</topology>
    </subcellularLocation>
    <subcellularLocation>
        <location evidence="1">Golgi apparatus membrane</location>
        <topology evidence="1">Single-pass membrane protein</topology>
    </subcellularLocation>
    <subcellularLocation>
        <location evidence="14">Golgi apparatus</location>
        <location evidence="14">Golgi stack membrane</location>
        <topology evidence="14">Single-pass type II membrane protein</topology>
    </subcellularLocation>
</comment>
<keyword evidence="17" id="KW-1185">Reference proteome</keyword>
<evidence type="ECO:0000256" key="11">
    <source>
        <dbReference type="ARBA" id="ARBA00023180"/>
    </source>
</evidence>
<evidence type="ECO:0000256" key="6">
    <source>
        <dbReference type="ARBA" id="ARBA00022692"/>
    </source>
</evidence>
<evidence type="ECO:0000256" key="8">
    <source>
        <dbReference type="ARBA" id="ARBA00022989"/>
    </source>
</evidence>
<keyword evidence="6 14" id="KW-0812">Transmembrane</keyword>
<evidence type="ECO:0000256" key="7">
    <source>
        <dbReference type="ARBA" id="ARBA00022968"/>
    </source>
</evidence>
<dbReference type="OMA" id="TGPTKDW"/>
<proteinExistence type="inferred from homology"/>
<dbReference type="InterPro" id="IPR055270">
    <property type="entry name" value="Glyco_tran_10_C"/>
</dbReference>
<keyword evidence="10 14" id="KW-0472">Membrane</keyword>
<evidence type="ECO:0000256" key="9">
    <source>
        <dbReference type="ARBA" id="ARBA00023034"/>
    </source>
</evidence>
<name>F0ZWE7_DICPU</name>
<dbReference type="InterPro" id="IPR001503">
    <property type="entry name" value="Glyco_trans_10"/>
</dbReference>